<dbReference type="EMBL" id="AMCI01000253">
    <property type="protein sequence ID" value="EJX10092.1"/>
    <property type="molecule type" value="Genomic_DNA"/>
</dbReference>
<protein>
    <submittedName>
        <fullName evidence="1">Uncharacterized protein</fullName>
    </submittedName>
</protein>
<reference evidence="1" key="1">
    <citation type="journal article" date="2012" name="PLoS ONE">
        <title>Gene sets for utilization of primary and secondary nutrition supplies in the distal gut of endangered iberian lynx.</title>
        <authorList>
            <person name="Alcaide M."/>
            <person name="Messina E."/>
            <person name="Richter M."/>
            <person name="Bargiela R."/>
            <person name="Peplies J."/>
            <person name="Huws S.A."/>
            <person name="Newbold C.J."/>
            <person name="Golyshin P.N."/>
            <person name="Simon M.A."/>
            <person name="Lopez G."/>
            <person name="Yakimov M.M."/>
            <person name="Ferrer M."/>
        </authorList>
    </citation>
    <scope>NUCLEOTIDE SEQUENCE</scope>
</reference>
<proteinExistence type="predicted"/>
<dbReference type="AlphaFoldDB" id="J9GPG9"/>
<organism evidence="1">
    <name type="scientific">gut metagenome</name>
    <dbReference type="NCBI Taxonomy" id="749906"/>
    <lineage>
        <taxon>unclassified sequences</taxon>
        <taxon>metagenomes</taxon>
        <taxon>organismal metagenomes</taxon>
    </lineage>
</organism>
<evidence type="ECO:0000313" key="1">
    <source>
        <dbReference type="EMBL" id="EJX10092.1"/>
    </source>
</evidence>
<sequence length="82" mass="9645">MSHAGFHFHQFRIFFTGRPISYFMFIIHCDGVVWIQTCYTSVFHENTRYTVNCSRNDEFIIKSYVLCIRAYLAVEICSSFGA</sequence>
<name>J9GPG9_9ZZZZ</name>
<comment type="caution">
    <text evidence="1">The sequence shown here is derived from an EMBL/GenBank/DDBJ whole genome shotgun (WGS) entry which is preliminary data.</text>
</comment>
<accession>J9GPG9</accession>
<gene>
    <name evidence="1" type="ORF">EVA_01798</name>
</gene>